<organism evidence="7 8">
    <name type="scientific">Extremus antarcticus</name>
    <dbReference type="NCBI Taxonomy" id="702011"/>
    <lineage>
        <taxon>Eukaryota</taxon>
        <taxon>Fungi</taxon>
        <taxon>Dikarya</taxon>
        <taxon>Ascomycota</taxon>
        <taxon>Pezizomycotina</taxon>
        <taxon>Dothideomycetes</taxon>
        <taxon>Dothideomycetidae</taxon>
        <taxon>Mycosphaerellales</taxon>
        <taxon>Extremaceae</taxon>
        <taxon>Extremus</taxon>
    </lineage>
</organism>
<sequence length="221" mass="24173">MALLWAYCINTVMAFVMGTTLIFCAGNIDEVLANTNQGPFVVILHNSTGSKVVTVVLTVLVTLNLLFASVSQVATASRQLWSFARDGGLPYVYLTMALSSVLTVVNFFTVEGFNAVVSLAIVAVTASYSICILMLMLRRWRGEPLPPRRFDLGKWGIWVNGIAAVCAAVVAVLSFFPAYRSPTPEKMNWAILVFGAVAVLALVYYIVKGRKDFKPPRRKIA</sequence>
<proteinExistence type="predicted"/>
<evidence type="ECO:0000313" key="8">
    <source>
        <dbReference type="Proteomes" id="UP001271007"/>
    </source>
</evidence>
<dbReference type="InterPro" id="IPR002293">
    <property type="entry name" value="AA/rel_permease1"/>
</dbReference>
<feature type="transmembrane region" description="Helical" evidence="6">
    <location>
        <begin position="48"/>
        <end position="70"/>
    </location>
</feature>
<keyword evidence="4 6" id="KW-1133">Transmembrane helix</keyword>
<dbReference type="Proteomes" id="UP001271007">
    <property type="component" value="Unassembled WGS sequence"/>
</dbReference>
<dbReference type="GO" id="GO:0022857">
    <property type="term" value="F:transmembrane transporter activity"/>
    <property type="evidence" value="ECO:0007669"/>
    <property type="project" value="InterPro"/>
</dbReference>
<keyword evidence="2" id="KW-0813">Transport</keyword>
<evidence type="ECO:0000256" key="4">
    <source>
        <dbReference type="ARBA" id="ARBA00022989"/>
    </source>
</evidence>
<keyword evidence="3 6" id="KW-0812">Transmembrane</keyword>
<keyword evidence="5 6" id="KW-0472">Membrane</keyword>
<evidence type="ECO:0000256" key="3">
    <source>
        <dbReference type="ARBA" id="ARBA00022692"/>
    </source>
</evidence>
<feature type="transmembrane region" description="Helical" evidence="6">
    <location>
        <begin position="189"/>
        <end position="207"/>
    </location>
</feature>
<evidence type="ECO:0000313" key="7">
    <source>
        <dbReference type="EMBL" id="KAK3046143.1"/>
    </source>
</evidence>
<dbReference type="PANTHER" id="PTHR45649">
    <property type="entry name" value="AMINO-ACID PERMEASE BAT1"/>
    <property type="match status" value="1"/>
</dbReference>
<feature type="transmembrane region" description="Helical" evidence="6">
    <location>
        <begin position="115"/>
        <end position="137"/>
    </location>
</feature>
<name>A0AAJ0D4V4_9PEZI</name>
<feature type="transmembrane region" description="Helical" evidence="6">
    <location>
        <begin position="91"/>
        <end position="109"/>
    </location>
</feature>
<keyword evidence="8" id="KW-1185">Reference proteome</keyword>
<dbReference type="PANTHER" id="PTHR45649:SF2">
    <property type="entry name" value="ACID PERMEASE, PUTATIVE-RELATED"/>
    <property type="match status" value="1"/>
</dbReference>
<feature type="transmembrane region" description="Helical" evidence="6">
    <location>
        <begin position="7"/>
        <end position="28"/>
    </location>
</feature>
<dbReference type="GO" id="GO:0016020">
    <property type="term" value="C:membrane"/>
    <property type="evidence" value="ECO:0007669"/>
    <property type="project" value="UniProtKB-SubCell"/>
</dbReference>
<dbReference type="AlphaFoldDB" id="A0AAJ0D4V4"/>
<dbReference type="Pfam" id="PF13520">
    <property type="entry name" value="AA_permease_2"/>
    <property type="match status" value="1"/>
</dbReference>
<evidence type="ECO:0000256" key="1">
    <source>
        <dbReference type="ARBA" id="ARBA00004141"/>
    </source>
</evidence>
<reference evidence="7" key="1">
    <citation type="submission" date="2023-04" db="EMBL/GenBank/DDBJ databases">
        <title>Black Yeasts Isolated from many extreme environments.</title>
        <authorList>
            <person name="Coleine C."/>
            <person name="Stajich J.E."/>
            <person name="Selbmann L."/>
        </authorList>
    </citation>
    <scope>NUCLEOTIDE SEQUENCE</scope>
    <source>
        <strain evidence="7">CCFEE 5312</strain>
    </source>
</reference>
<evidence type="ECO:0008006" key="9">
    <source>
        <dbReference type="Google" id="ProtNLM"/>
    </source>
</evidence>
<comment type="subcellular location">
    <subcellularLocation>
        <location evidence="1">Membrane</location>
        <topology evidence="1">Multi-pass membrane protein</topology>
    </subcellularLocation>
</comment>
<accession>A0AAJ0D4V4</accession>
<evidence type="ECO:0000256" key="5">
    <source>
        <dbReference type="ARBA" id="ARBA00023136"/>
    </source>
</evidence>
<dbReference type="Gene3D" id="1.20.1740.10">
    <property type="entry name" value="Amino acid/polyamine transporter I"/>
    <property type="match status" value="1"/>
</dbReference>
<dbReference type="EMBL" id="JAWDJX010000112">
    <property type="protein sequence ID" value="KAK3046143.1"/>
    <property type="molecule type" value="Genomic_DNA"/>
</dbReference>
<evidence type="ECO:0000256" key="6">
    <source>
        <dbReference type="SAM" id="Phobius"/>
    </source>
</evidence>
<comment type="caution">
    <text evidence="7">The sequence shown here is derived from an EMBL/GenBank/DDBJ whole genome shotgun (WGS) entry which is preliminary data.</text>
</comment>
<gene>
    <name evidence="7" type="ORF">LTR09_012344</name>
</gene>
<evidence type="ECO:0000256" key="2">
    <source>
        <dbReference type="ARBA" id="ARBA00022448"/>
    </source>
</evidence>
<feature type="transmembrane region" description="Helical" evidence="6">
    <location>
        <begin position="157"/>
        <end position="177"/>
    </location>
</feature>
<protein>
    <recommendedName>
        <fullName evidence="9">Amino acid permease</fullName>
    </recommendedName>
</protein>